<dbReference type="EMBL" id="VEVO01000021">
    <property type="protein sequence ID" value="KAF0024810.1"/>
    <property type="molecule type" value="Genomic_DNA"/>
</dbReference>
<gene>
    <name evidence="2" type="ORF">F2P81_023612</name>
</gene>
<feature type="compositionally biased region" description="Polar residues" evidence="1">
    <location>
        <begin position="8"/>
        <end position="21"/>
    </location>
</feature>
<dbReference type="AlphaFoldDB" id="A0A6A4RZL1"/>
<protein>
    <submittedName>
        <fullName evidence="2">Uncharacterized protein</fullName>
    </submittedName>
</protein>
<evidence type="ECO:0000313" key="3">
    <source>
        <dbReference type="Proteomes" id="UP000438429"/>
    </source>
</evidence>
<feature type="compositionally biased region" description="Low complexity" evidence="1">
    <location>
        <begin position="135"/>
        <end position="147"/>
    </location>
</feature>
<dbReference type="Proteomes" id="UP000438429">
    <property type="component" value="Unassembled WGS sequence"/>
</dbReference>
<comment type="caution">
    <text evidence="2">The sequence shown here is derived from an EMBL/GenBank/DDBJ whole genome shotgun (WGS) entry which is preliminary data.</text>
</comment>
<feature type="region of interest" description="Disordered" evidence="1">
    <location>
        <begin position="1"/>
        <end position="21"/>
    </location>
</feature>
<name>A0A6A4RZL1_SCOMX</name>
<organism evidence="2 3">
    <name type="scientific">Scophthalmus maximus</name>
    <name type="common">Turbot</name>
    <name type="synonym">Psetta maxima</name>
    <dbReference type="NCBI Taxonomy" id="52904"/>
    <lineage>
        <taxon>Eukaryota</taxon>
        <taxon>Metazoa</taxon>
        <taxon>Chordata</taxon>
        <taxon>Craniata</taxon>
        <taxon>Vertebrata</taxon>
        <taxon>Euteleostomi</taxon>
        <taxon>Actinopterygii</taxon>
        <taxon>Neopterygii</taxon>
        <taxon>Teleostei</taxon>
        <taxon>Neoteleostei</taxon>
        <taxon>Acanthomorphata</taxon>
        <taxon>Carangaria</taxon>
        <taxon>Pleuronectiformes</taxon>
        <taxon>Pleuronectoidei</taxon>
        <taxon>Scophthalmidae</taxon>
        <taxon>Scophthalmus</taxon>
    </lineage>
</organism>
<accession>A0A6A4RZL1</accession>
<feature type="compositionally biased region" description="Basic and acidic residues" evidence="1">
    <location>
        <begin position="185"/>
        <end position="200"/>
    </location>
</feature>
<evidence type="ECO:0000313" key="2">
    <source>
        <dbReference type="EMBL" id="KAF0024810.1"/>
    </source>
</evidence>
<feature type="region of interest" description="Disordered" evidence="1">
    <location>
        <begin position="163"/>
        <end position="227"/>
    </location>
</feature>
<feature type="region of interest" description="Disordered" evidence="1">
    <location>
        <begin position="128"/>
        <end position="149"/>
    </location>
</feature>
<evidence type="ECO:0000256" key="1">
    <source>
        <dbReference type="SAM" id="MobiDB-lite"/>
    </source>
</evidence>
<sequence length="227" mass="24963">MVPADSFDANQTKSGGERPVSTTFNFKRQTKISTESFLLSVFGRKPKNVPVADVWTEGVCMLFVYTLPYGTQYDHHNNQIFSESSLKVGERPIYILVEEAVDVSFRPLSSAPLLRARRWVEFNNTQDTQMPAAASSSSSSSSSSCSSGPAHRHLALLRTADWRQSAATPRSTETRGVCVNLPRARQADSHDLRATRRADDSEGQFVEEKEDSEGAARTAASLLSISS</sequence>
<proteinExistence type="predicted"/>
<reference evidence="2 3" key="1">
    <citation type="submission" date="2019-06" db="EMBL/GenBank/DDBJ databases">
        <title>Draft genomes of female and male turbot (Scophthalmus maximus).</title>
        <authorList>
            <person name="Xu H."/>
            <person name="Xu X.-W."/>
            <person name="Shao C."/>
            <person name="Chen S."/>
        </authorList>
    </citation>
    <scope>NUCLEOTIDE SEQUENCE [LARGE SCALE GENOMIC DNA]</scope>
    <source>
        <strain evidence="2">Ysfricsl-2016a</strain>
        <tissue evidence="2">Blood</tissue>
    </source>
</reference>